<comment type="caution">
    <text evidence="6">The sequence shown here is derived from an EMBL/GenBank/DDBJ whole genome shotgun (WGS) entry which is preliminary data.</text>
</comment>
<accession>A0ABS7GB86</accession>
<gene>
    <name evidence="6" type="ORF">K1Y79_09290</name>
</gene>
<dbReference type="InterPro" id="IPR016944">
    <property type="entry name" value="UCP030066"/>
</dbReference>
<evidence type="ECO:0000313" key="7">
    <source>
        <dbReference type="Proteomes" id="UP000812961"/>
    </source>
</evidence>
<organism evidence="6 7">
    <name type="scientific">Chitinophaga rhizophila</name>
    <dbReference type="NCBI Taxonomy" id="2866212"/>
    <lineage>
        <taxon>Bacteria</taxon>
        <taxon>Pseudomonadati</taxon>
        <taxon>Bacteroidota</taxon>
        <taxon>Chitinophagia</taxon>
        <taxon>Chitinophagales</taxon>
        <taxon>Chitinophagaceae</taxon>
        <taxon>Chitinophaga</taxon>
    </lineage>
</organism>
<dbReference type="Pfam" id="PF13564">
    <property type="entry name" value="DoxX_2"/>
    <property type="match status" value="1"/>
</dbReference>
<evidence type="ECO:0000256" key="5">
    <source>
        <dbReference type="SAM" id="Phobius"/>
    </source>
</evidence>
<evidence type="ECO:0000256" key="2">
    <source>
        <dbReference type="ARBA" id="ARBA00022692"/>
    </source>
</evidence>
<evidence type="ECO:0000256" key="4">
    <source>
        <dbReference type="ARBA" id="ARBA00023136"/>
    </source>
</evidence>
<feature type="transmembrane region" description="Helical" evidence="5">
    <location>
        <begin position="47"/>
        <end position="64"/>
    </location>
</feature>
<sequence>MKTNKISIFYWVSTIVFALMMLADGLAGLAHEATGVAVMKHLGYPEYILTILGIAKILGALAIIQTKFDTLKEWAFAGFTINFIGACFSRLAIGDPAGELIAPLVALLILSVPYYAWKRYKAAKSYTPQLAVR</sequence>
<dbReference type="InterPro" id="IPR032808">
    <property type="entry name" value="DoxX"/>
</dbReference>
<keyword evidence="3 5" id="KW-1133">Transmembrane helix</keyword>
<evidence type="ECO:0000256" key="1">
    <source>
        <dbReference type="ARBA" id="ARBA00004141"/>
    </source>
</evidence>
<feature type="transmembrane region" description="Helical" evidence="5">
    <location>
        <begin position="7"/>
        <end position="27"/>
    </location>
</feature>
<name>A0ABS7GB86_9BACT</name>
<protein>
    <submittedName>
        <fullName evidence="6">DoxX family protein</fullName>
    </submittedName>
</protein>
<reference evidence="6 7" key="1">
    <citation type="submission" date="2021-08" db="EMBL/GenBank/DDBJ databases">
        <title>The genome sequence of Chitinophaga sp. B61.</title>
        <authorList>
            <person name="Zhang X."/>
        </authorList>
    </citation>
    <scope>NUCLEOTIDE SEQUENCE [LARGE SCALE GENOMIC DNA]</scope>
    <source>
        <strain evidence="6 7">B61</strain>
    </source>
</reference>
<keyword evidence="4 5" id="KW-0472">Membrane</keyword>
<keyword evidence="2 5" id="KW-0812">Transmembrane</keyword>
<keyword evidence="7" id="KW-1185">Reference proteome</keyword>
<proteinExistence type="predicted"/>
<feature type="transmembrane region" description="Helical" evidence="5">
    <location>
        <begin position="100"/>
        <end position="117"/>
    </location>
</feature>
<evidence type="ECO:0000313" key="6">
    <source>
        <dbReference type="EMBL" id="MBW8684525.1"/>
    </source>
</evidence>
<comment type="subcellular location">
    <subcellularLocation>
        <location evidence="1">Membrane</location>
        <topology evidence="1">Multi-pass membrane protein</topology>
    </subcellularLocation>
</comment>
<dbReference type="EMBL" id="JAICCF010000002">
    <property type="protein sequence ID" value="MBW8684525.1"/>
    <property type="molecule type" value="Genomic_DNA"/>
</dbReference>
<dbReference type="RefSeq" id="WP_220249745.1">
    <property type="nucleotide sequence ID" value="NZ_JAICCF010000002.1"/>
</dbReference>
<dbReference type="PIRSF" id="PIRSF030066">
    <property type="entry name" value="UCP030066"/>
    <property type="match status" value="1"/>
</dbReference>
<dbReference type="Proteomes" id="UP000812961">
    <property type="component" value="Unassembled WGS sequence"/>
</dbReference>
<feature type="transmembrane region" description="Helical" evidence="5">
    <location>
        <begin position="76"/>
        <end position="94"/>
    </location>
</feature>
<evidence type="ECO:0000256" key="3">
    <source>
        <dbReference type="ARBA" id="ARBA00022989"/>
    </source>
</evidence>